<evidence type="ECO:0000256" key="1">
    <source>
        <dbReference type="SAM" id="Phobius"/>
    </source>
</evidence>
<dbReference type="PROSITE" id="PS51257">
    <property type="entry name" value="PROKAR_LIPOPROTEIN"/>
    <property type="match status" value="1"/>
</dbReference>
<proteinExistence type="predicted"/>
<dbReference type="AlphaFoldDB" id="A0A382H621"/>
<dbReference type="EMBL" id="UINC01059388">
    <property type="protein sequence ID" value="SVB82746.1"/>
    <property type="molecule type" value="Genomic_DNA"/>
</dbReference>
<evidence type="ECO:0000313" key="2">
    <source>
        <dbReference type="EMBL" id="SVB82746.1"/>
    </source>
</evidence>
<reference evidence="2" key="1">
    <citation type="submission" date="2018-05" db="EMBL/GenBank/DDBJ databases">
        <authorList>
            <person name="Lanie J.A."/>
            <person name="Ng W.-L."/>
            <person name="Kazmierczak K.M."/>
            <person name="Andrzejewski T.M."/>
            <person name="Davidsen T.M."/>
            <person name="Wayne K.J."/>
            <person name="Tettelin H."/>
            <person name="Glass J.I."/>
            <person name="Rusch D."/>
            <person name="Podicherti R."/>
            <person name="Tsui H.-C.T."/>
            <person name="Winkler M.E."/>
        </authorList>
    </citation>
    <scope>NUCLEOTIDE SEQUENCE</scope>
</reference>
<gene>
    <name evidence="2" type="ORF">METZ01_LOCUS235600</name>
</gene>
<evidence type="ECO:0008006" key="3">
    <source>
        <dbReference type="Google" id="ProtNLM"/>
    </source>
</evidence>
<sequence>MKPPLGGGDQMRKLLHILIGCSTLGILFVGCGEKLSPDAVYCQAVVDDMLKGASGDKGMKDKLRKSCRAYDQPLFSELGGSIHMAQDFILDSMENICGEAGIAFDDGVHAPRCAAEHEIAP</sequence>
<keyword evidence="1" id="KW-0812">Transmembrane</keyword>
<name>A0A382H621_9ZZZZ</name>
<feature type="transmembrane region" description="Helical" evidence="1">
    <location>
        <begin position="14"/>
        <end position="31"/>
    </location>
</feature>
<keyword evidence="1" id="KW-0472">Membrane</keyword>
<keyword evidence="1" id="KW-1133">Transmembrane helix</keyword>
<organism evidence="2">
    <name type="scientific">marine metagenome</name>
    <dbReference type="NCBI Taxonomy" id="408172"/>
    <lineage>
        <taxon>unclassified sequences</taxon>
        <taxon>metagenomes</taxon>
        <taxon>ecological metagenomes</taxon>
    </lineage>
</organism>
<protein>
    <recommendedName>
        <fullName evidence="3">Lipoprotein</fullName>
    </recommendedName>
</protein>
<accession>A0A382H621</accession>